<dbReference type="Pfam" id="PF02668">
    <property type="entry name" value="TauD"/>
    <property type="match status" value="1"/>
</dbReference>
<comment type="similarity">
    <text evidence="2">Belongs to the TfdA dioxygenase family.</text>
</comment>
<dbReference type="Gene3D" id="3.60.130.10">
    <property type="entry name" value="Clavaminate synthase-like"/>
    <property type="match status" value="1"/>
</dbReference>
<evidence type="ECO:0000313" key="9">
    <source>
        <dbReference type="EMBL" id="OAG10771.1"/>
    </source>
</evidence>
<dbReference type="PANTHER" id="PTHR30468:SF20">
    <property type="entry name" value="TAUD_TFDA-LIKE DOMAIN-CONTAINING PROTEIN-RELATED"/>
    <property type="match status" value="1"/>
</dbReference>
<evidence type="ECO:0000256" key="1">
    <source>
        <dbReference type="ARBA" id="ARBA00001954"/>
    </source>
</evidence>
<comment type="cofactor">
    <cofactor evidence="1">
        <name>Fe(2+)</name>
        <dbReference type="ChEBI" id="CHEBI:29033"/>
    </cofactor>
</comment>
<dbReference type="FunFam" id="3.60.130.10:FF:000005">
    <property type="entry name" value="TfdA family taurine dioxygenase"/>
    <property type="match status" value="1"/>
</dbReference>
<dbReference type="InterPro" id="IPR003819">
    <property type="entry name" value="TauD/TfdA-like"/>
</dbReference>
<dbReference type="SUPFAM" id="SSF51197">
    <property type="entry name" value="Clavaminate synthase-like"/>
    <property type="match status" value="1"/>
</dbReference>
<feature type="domain" description="TauD/TfdA-like" evidence="8">
    <location>
        <begin position="45"/>
        <end position="331"/>
    </location>
</feature>
<dbReference type="OrthoDB" id="10257314at2759"/>
<sequence length="359" mass="39926">MPSVKRVHLDDQNASDSSIVGGSPSARSRLLKPLLYTGSLDSFKNQDLTPVIGREYEGLQVTDLLTWGDDMIRDLAVTISQRGVVFLRDQQVTPQQMKELMLRITELSGCPESSGLHVHPLTEEGSELGDQISVISSEKQKKGGGLTHQLSDVSRFASAGWHADITFEPVPSDYAMLKIHTLPATGGDTLWASGYEIYDRLSPAMQQFLEGLTATHDAKFFLNEAERLGNPIRKGIRGNPLNFGEALTAVHPVVRTNPVTGWKSVYVNKGFTKRINGVTKDESDLLLGYLFNIVTQNHDAQVRFKWRANDLAIWDNRSMWHCATYDYHDPRAGDRVCSLGEAPYLDLKSKGRREALGLM</sequence>
<dbReference type="InParanoid" id="A0A177CU77"/>
<keyword evidence="6" id="KW-0408">Iron</keyword>
<accession>A0A177CU77</accession>
<keyword evidence="4 9" id="KW-0223">Dioxygenase</keyword>
<feature type="region of interest" description="Disordered" evidence="7">
    <location>
        <begin position="1"/>
        <end position="23"/>
    </location>
</feature>
<dbReference type="GO" id="GO:0016706">
    <property type="term" value="F:2-oxoglutarate-dependent dioxygenase activity"/>
    <property type="evidence" value="ECO:0007669"/>
    <property type="project" value="TreeGrafter"/>
</dbReference>
<keyword evidence="10" id="KW-1185">Reference proteome</keyword>
<keyword evidence="5" id="KW-0560">Oxidoreductase</keyword>
<dbReference type="InterPro" id="IPR051323">
    <property type="entry name" value="AtsK-like"/>
</dbReference>
<dbReference type="STRING" id="1460663.A0A177CU77"/>
<evidence type="ECO:0000256" key="3">
    <source>
        <dbReference type="ARBA" id="ARBA00022723"/>
    </source>
</evidence>
<keyword evidence="3" id="KW-0479">Metal-binding</keyword>
<evidence type="ECO:0000256" key="4">
    <source>
        <dbReference type="ARBA" id="ARBA00022964"/>
    </source>
</evidence>
<dbReference type="GO" id="GO:0005737">
    <property type="term" value="C:cytoplasm"/>
    <property type="evidence" value="ECO:0007669"/>
    <property type="project" value="TreeGrafter"/>
</dbReference>
<name>A0A177CU77_9PLEO</name>
<dbReference type="Proteomes" id="UP000077069">
    <property type="component" value="Unassembled WGS sequence"/>
</dbReference>
<dbReference type="GO" id="GO:0046872">
    <property type="term" value="F:metal ion binding"/>
    <property type="evidence" value="ECO:0007669"/>
    <property type="project" value="UniProtKB-KW"/>
</dbReference>
<evidence type="ECO:0000256" key="7">
    <source>
        <dbReference type="SAM" id="MobiDB-lite"/>
    </source>
</evidence>
<evidence type="ECO:0000256" key="2">
    <source>
        <dbReference type="ARBA" id="ARBA00005896"/>
    </source>
</evidence>
<dbReference type="GeneID" id="28767405"/>
<dbReference type="RefSeq" id="XP_018041136.1">
    <property type="nucleotide sequence ID" value="XM_018183919.1"/>
</dbReference>
<evidence type="ECO:0000313" key="10">
    <source>
        <dbReference type="Proteomes" id="UP000077069"/>
    </source>
</evidence>
<reference evidence="9 10" key="1">
    <citation type="submission" date="2016-05" db="EMBL/GenBank/DDBJ databases">
        <title>Comparative analysis of secretome profiles of manganese(II)-oxidizing ascomycete fungi.</title>
        <authorList>
            <consortium name="DOE Joint Genome Institute"/>
            <person name="Zeiner C.A."/>
            <person name="Purvine S.O."/>
            <person name="Zink E.M."/>
            <person name="Wu S."/>
            <person name="Pasa-Tolic L."/>
            <person name="Chaput D.L."/>
            <person name="Haridas S."/>
            <person name="Grigoriev I.V."/>
            <person name="Santelli C.M."/>
            <person name="Hansel C.M."/>
        </authorList>
    </citation>
    <scope>NUCLEOTIDE SEQUENCE [LARGE SCALE GENOMIC DNA]</scope>
    <source>
        <strain evidence="9 10">AP3s5-JAC2a</strain>
    </source>
</reference>
<proteinExistence type="inferred from homology"/>
<protein>
    <submittedName>
        <fullName evidence="9">Taurine catabolism dioxygenase</fullName>
    </submittedName>
</protein>
<dbReference type="AlphaFoldDB" id="A0A177CU77"/>
<evidence type="ECO:0000256" key="5">
    <source>
        <dbReference type="ARBA" id="ARBA00023002"/>
    </source>
</evidence>
<dbReference type="PANTHER" id="PTHR30468">
    <property type="entry name" value="ALPHA-KETOGLUTARATE-DEPENDENT SULFONATE DIOXYGENASE"/>
    <property type="match status" value="1"/>
</dbReference>
<organism evidence="9 10">
    <name type="scientific">Paraphaeosphaeria sporulosa</name>
    <dbReference type="NCBI Taxonomy" id="1460663"/>
    <lineage>
        <taxon>Eukaryota</taxon>
        <taxon>Fungi</taxon>
        <taxon>Dikarya</taxon>
        <taxon>Ascomycota</taxon>
        <taxon>Pezizomycotina</taxon>
        <taxon>Dothideomycetes</taxon>
        <taxon>Pleosporomycetidae</taxon>
        <taxon>Pleosporales</taxon>
        <taxon>Massarineae</taxon>
        <taxon>Didymosphaeriaceae</taxon>
        <taxon>Paraphaeosphaeria</taxon>
    </lineage>
</organism>
<evidence type="ECO:0000259" key="8">
    <source>
        <dbReference type="Pfam" id="PF02668"/>
    </source>
</evidence>
<gene>
    <name evidence="9" type="ORF">CC84DRAFT_1237804</name>
</gene>
<dbReference type="InterPro" id="IPR042098">
    <property type="entry name" value="TauD-like_sf"/>
</dbReference>
<dbReference type="EMBL" id="KV441549">
    <property type="protein sequence ID" value="OAG10771.1"/>
    <property type="molecule type" value="Genomic_DNA"/>
</dbReference>
<evidence type="ECO:0000256" key="6">
    <source>
        <dbReference type="ARBA" id="ARBA00023004"/>
    </source>
</evidence>